<feature type="transmembrane region" description="Helical" evidence="1">
    <location>
        <begin position="249"/>
        <end position="268"/>
    </location>
</feature>
<feature type="transmembrane region" description="Helical" evidence="1">
    <location>
        <begin position="12"/>
        <end position="35"/>
    </location>
</feature>
<name>A0A939G5I4_9BACT</name>
<feature type="transmembrane region" description="Helical" evidence="1">
    <location>
        <begin position="180"/>
        <end position="199"/>
    </location>
</feature>
<dbReference type="SUPFAM" id="SSF55486">
    <property type="entry name" value="Metalloproteases ('zincins'), catalytic domain"/>
    <property type="match status" value="1"/>
</dbReference>
<evidence type="ECO:0000256" key="1">
    <source>
        <dbReference type="SAM" id="Phobius"/>
    </source>
</evidence>
<dbReference type="PANTHER" id="PTHR37305">
    <property type="entry name" value="INTEGRAL MEMBRANE PROTEIN-RELATED"/>
    <property type="match status" value="1"/>
</dbReference>
<feature type="transmembrane region" description="Helical" evidence="1">
    <location>
        <begin position="151"/>
        <end position="173"/>
    </location>
</feature>
<feature type="transmembrane region" description="Helical" evidence="1">
    <location>
        <begin position="456"/>
        <end position="478"/>
    </location>
</feature>
<reference evidence="3 4" key="1">
    <citation type="submission" date="2021-03" db="EMBL/GenBank/DDBJ databases">
        <title>Fibrella sp. HMF5036 genome sequencing and assembly.</title>
        <authorList>
            <person name="Kang H."/>
            <person name="Kim H."/>
            <person name="Bae S."/>
            <person name="Joh K."/>
        </authorList>
    </citation>
    <scope>NUCLEOTIDE SEQUENCE [LARGE SCALE GENOMIC DNA]</scope>
    <source>
        <strain evidence="3 4">HMF5036</strain>
    </source>
</reference>
<organism evidence="3 4">
    <name type="scientific">Fibrella aquatilis</name>
    <dbReference type="NCBI Taxonomy" id="2817059"/>
    <lineage>
        <taxon>Bacteria</taxon>
        <taxon>Pseudomonadati</taxon>
        <taxon>Bacteroidota</taxon>
        <taxon>Cytophagia</taxon>
        <taxon>Cytophagales</taxon>
        <taxon>Spirosomataceae</taxon>
        <taxon>Fibrella</taxon>
    </lineage>
</organism>
<dbReference type="GO" id="GO:0008270">
    <property type="term" value="F:zinc ion binding"/>
    <property type="evidence" value="ECO:0007669"/>
    <property type="project" value="InterPro"/>
</dbReference>
<dbReference type="Pfam" id="PF01433">
    <property type="entry name" value="Peptidase_M1"/>
    <property type="match status" value="1"/>
</dbReference>
<dbReference type="EMBL" id="JAFMYU010000011">
    <property type="protein sequence ID" value="MBO0932266.1"/>
    <property type="molecule type" value="Genomic_DNA"/>
</dbReference>
<dbReference type="GO" id="GO:0008237">
    <property type="term" value="F:metallopeptidase activity"/>
    <property type="evidence" value="ECO:0007669"/>
    <property type="project" value="InterPro"/>
</dbReference>
<comment type="caution">
    <text evidence="3">The sequence shown here is derived from an EMBL/GenBank/DDBJ whole genome shotgun (WGS) entry which is preliminary data.</text>
</comment>
<keyword evidence="4" id="KW-1185">Reference proteome</keyword>
<evidence type="ECO:0000313" key="4">
    <source>
        <dbReference type="Proteomes" id="UP000664795"/>
    </source>
</evidence>
<dbReference type="Proteomes" id="UP000664795">
    <property type="component" value="Unassembled WGS sequence"/>
</dbReference>
<keyword evidence="1" id="KW-0812">Transmembrane</keyword>
<feature type="transmembrane region" description="Helical" evidence="1">
    <location>
        <begin position="369"/>
        <end position="388"/>
    </location>
</feature>
<dbReference type="InterPro" id="IPR027268">
    <property type="entry name" value="Peptidase_M4/M1_CTD_sf"/>
</dbReference>
<feature type="transmembrane region" description="Helical" evidence="1">
    <location>
        <begin position="485"/>
        <end position="503"/>
    </location>
</feature>
<dbReference type="InterPro" id="IPR014782">
    <property type="entry name" value="Peptidase_M1_dom"/>
</dbReference>
<keyword evidence="1" id="KW-1133">Transmembrane helix</keyword>
<sequence length="1222" mass="137439">MFLHLFNFEIRYWLRQPMVWIFMLVNIIMFAWAAASDDLTIGGSFGNVYKNAPFVIQNQYGVWTIFALLMTTAFVQNAALRDFTYNSHQLVFSSPIRKLDYLAGRFLGAFCVALIPFLGISIGVLLGTLIGQLTGSVEAERYGPVVWSAHVNSFLTFAVGNTFISGAFIFMLAALSRSTVVAFVGAVVLLVAQVTASNLTGDLDNEQLVAYFDVLGFGPFGLVTKYWTVADKNTRSVGLLDGYMGINRLIWVGVGLLLLVITYVRFSFSERASSGGWFKRRKKADSLPTDAVGLAVYGQVQALPRVAIATGTNAQLAQLWRVAKTDFNGTIRGVAFLVILLLGLLNMGFSLKFSDNFYGLYSFPITYNVIQIIQGTMGIFLFAIIIFYSGDLIWKERDANLDQIYDATPHRNWSVFLGKLVAMIGVVMVIQALCVLAGIVAQTLMGYTVYDLKQYLVSFFAIGLLRLIPIIVLSMLVHTLVNQKYVAFFVVVVILIANGYIWGPLDVQSNLAQFNASPDSTYSDMNGWGPYIAALAWFRAYWLLFTALLCVIGVLFWVRGKDTAWASRWHEAKRNFVSPNNQPLRRVAVGVLAVWVLLGAFLFYNTHILNSYVTPNVQKKREVAYEKTYKKYEHRPQPRITDVSYDIDLYPDERELLVRGTMQLNNKTSVAIDSLHIGVPNRMDYTITVAGAKRVLHDSLLQYGIYKLARPMAPGDSIMLSWTAHHKTQGIENEVSMVQQINQNGSFFNNIDISPLIGYQKNGEMTSRNDRKKYGLPERARMPKLERNRDGGPCTDDCMDSYIGGHSDWVNVRTTISTAPDQIAVAPGSLQKEWTGKDAQGRARKYFSYSLDHQSLNFYSFLSARYQVNRSKWNGIDVEVYYDKQHPYNVRNMSESIKQSLAYYTQNYGPYRHKQARIIEFPRYASFAQAFPGTMPYSESIGFIAKIDPETDVDMVKYVVAHEMGHQWWAHQVVGAEMQGATLLSETMAQYSALMVMQKAYGRDRMKRFLGYESDRYLGARGSEAEKEVPLEKVENQGYVHYNKGSLVMFNMKEFIGEKAVNNALHDLTGAFAYRQPPYPTSYELVDRLRKNTPDSLQSTISDLFEQITIYDNRATAVSAKKRNDGQYDVIVTVQTAKLRADSLGRETPLPLNDLIDVGVYGKPAAGKKIGKLLAIRRLRMKANTGTYAFVVKEQPHEAGVDPLSFLADRIPADNLKKITGL</sequence>
<feature type="transmembrane region" description="Helical" evidence="1">
    <location>
        <begin position="583"/>
        <end position="604"/>
    </location>
</feature>
<protein>
    <submittedName>
        <fullName evidence="3">ABC transporter permease subunit</fullName>
    </submittedName>
</protein>
<feature type="transmembrane region" description="Helical" evidence="1">
    <location>
        <begin position="60"/>
        <end position="80"/>
    </location>
</feature>
<dbReference type="AlphaFoldDB" id="A0A939G5I4"/>
<feature type="transmembrane region" description="Helical" evidence="1">
    <location>
        <begin position="329"/>
        <end position="349"/>
    </location>
</feature>
<evidence type="ECO:0000259" key="2">
    <source>
        <dbReference type="Pfam" id="PF01433"/>
    </source>
</evidence>
<dbReference type="RefSeq" id="WP_207336233.1">
    <property type="nucleotide sequence ID" value="NZ_JAFMYU010000011.1"/>
</dbReference>
<feature type="transmembrane region" description="Helical" evidence="1">
    <location>
        <begin position="540"/>
        <end position="558"/>
    </location>
</feature>
<accession>A0A939G5I4</accession>
<feature type="transmembrane region" description="Helical" evidence="1">
    <location>
        <begin position="106"/>
        <end position="131"/>
    </location>
</feature>
<gene>
    <name evidence="3" type="ORF">J2I48_14735</name>
</gene>
<proteinExistence type="predicted"/>
<dbReference type="Gene3D" id="1.10.390.10">
    <property type="entry name" value="Neutral Protease Domain 2"/>
    <property type="match status" value="1"/>
</dbReference>
<dbReference type="PANTHER" id="PTHR37305:SF1">
    <property type="entry name" value="MEMBRANE PROTEIN"/>
    <property type="match status" value="1"/>
</dbReference>
<feature type="transmembrane region" description="Helical" evidence="1">
    <location>
        <begin position="420"/>
        <end position="444"/>
    </location>
</feature>
<evidence type="ECO:0000313" key="3">
    <source>
        <dbReference type="EMBL" id="MBO0932266.1"/>
    </source>
</evidence>
<keyword evidence="1" id="KW-0472">Membrane</keyword>
<feature type="domain" description="Peptidase M1 membrane alanine aminopeptidase" evidence="2">
    <location>
        <begin position="897"/>
        <end position="1076"/>
    </location>
</feature>